<dbReference type="SUPFAM" id="SSF52833">
    <property type="entry name" value="Thioredoxin-like"/>
    <property type="match status" value="1"/>
</dbReference>
<protein>
    <submittedName>
        <fullName evidence="2">Peroxiredoxin-like protein</fullName>
    </submittedName>
</protein>
<dbReference type="Proteomes" id="UP000186165">
    <property type="component" value="Chromosome"/>
</dbReference>
<dbReference type="STRING" id="1873524.HSR6_0069"/>
<dbReference type="InterPro" id="IPR036249">
    <property type="entry name" value="Thioredoxin-like_sf"/>
</dbReference>
<gene>
    <name evidence="3" type="ORF">HSR6_0069</name>
    <name evidence="2" type="ORF">HTSR_0070</name>
</gene>
<dbReference type="Pfam" id="PF00578">
    <property type="entry name" value="AhpC-TSA"/>
    <property type="match status" value="1"/>
</dbReference>
<name>A0A1D8S1P8_9EURY</name>
<dbReference type="InterPro" id="IPR013766">
    <property type="entry name" value="Thioredoxin_domain"/>
</dbReference>
<accession>A0A1J1AAF2</accession>
<dbReference type="Gene3D" id="3.40.30.10">
    <property type="entry name" value="Glutaredoxin"/>
    <property type="match status" value="1"/>
</dbReference>
<dbReference type="OrthoDB" id="334647at2157"/>
<evidence type="ECO:0000313" key="4">
    <source>
        <dbReference type="Proteomes" id="UP000185608"/>
    </source>
</evidence>
<reference evidence="3" key="3">
    <citation type="journal article" date="2017" name="ISME J.">
        <title>Discovery of anaerobic lithoheterotrophic haloarchaea, ubiquitous in hypersaline habitats.</title>
        <authorList>
            <person name="Sorokin D.Y."/>
            <person name="Messina E."/>
            <person name="Smedile F."/>
            <person name="Roman P."/>
            <person name="Damste J.S.S."/>
            <person name="Ciordia S."/>
            <person name="Mena M.C."/>
            <person name="Ferrer M."/>
            <person name="Golyshin P.N."/>
            <person name="Kublanov I.V."/>
            <person name="Samarov N.I."/>
            <person name="Toshchakov S.V."/>
            <person name="La Cono V."/>
            <person name="Yakimov M.M."/>
        </authorList>
    </citation>
    <scope>NUCLEOTIDE SEQUENCE</scope>
    <source>
        <strain evidence="3">HSR6</strain>
    </source>
</reference>
<sequence length="170" mass="19165">MRRKVTELEATDHVETGEKAPDFTRPLVNDEFWEDTALSDVLEDGPVLLIFHPMDRAFPTTYVYNALKERSILSGPAQVVGITISTPYDHARTIEDRGIEAIRGLYSDPKNEVAAEYGLAHDLDGMEGIEEPRLALYLIEPDRTVAFDWVAEAWPQFPDYDALEDALEAL</sequence>
<dbReference type="EMBL" id="CP016070">
    <property type="protein sequence ID" value="AOW79280.1"/>
    <property type="molecule type" value="Genomic_DNA"/>
</dbReference>
<dbReference type="KEGG" id="hhsr:HSR6_0069"/>
<dbReference type="PROSITE" id="PS51352">
    <property type="entry name" value="THIOREDOXIN_2"/>
    <property type="match status" value="1"/>
</dbReference>
<dbReference type="GO" id="GO:0016491">
    <property type="term" value="F:oxidoreductase activity"/>
    <property type="evidence" value="ECO:0007669"/>
    <property type="project" value="InterPro"/>
</dbReference>
<dbReference type="Proteomes" id="UP000185608">
    <property type="component" value="Chromosome"/>
</dbReference>
<dbReference type="GeneID" id="30416596"/>
<accession>A0A1D8S1P8</accession>
<keyword evidence="5" id="KW-1185">Reference proteome</keyword>
<organism evidence="2 4">
    <name type="scientific">Halodesulfurarchaeum formicicum</name>
    <dbReference type="NCBI Taxonomy" id="1873524"/>
    <lineage>
        <taxon>Archaea</taxon>
        <taxon>Methanobacteriati</taxon>
        <taxon>Methanobacteriota</taxon>
        <taxon>Stenosarchaea group</taxon>
        <taxon>Halobacteria</taxon>
        <taxon>Halobacteriales</taxon>
        <taxon>Halobacteriaceae</taxon>
        <taxon>Halodesulfurarchaeum</taxon>
    </lineage>
</organism>
<feature type="domain" description="Thioredoxin" evidence="1">
    <location>
        <begin position="14"/>
        <end position="170"/>
    </location>
</feature>
<reference evidence="2 4" key="1">
    <citation type="submission" date="2016-06" db="EMBL/GenBank/DDBJ databases">
        <title>Discovery of anaerobic lithoheterotrophic haloarchaeon capable of sulfur respiration by hydrogen and formate.</title>
        <authorList>
            <person name="Sorokin D.Y."/>
            <person name="Kublanov I.V."/>
            <person name="Roman P."/>
            <person name="Sinninghe Damste J.S."/>
            <person name="Golyshin P.N."/>
            <person name="Rojo D."/>
            <person name="Ciordia S."/>
            <person name="Mena Md.C."/>
            <person name="Ferrer M."/>
            <person name="Smedile F."/>
            <person name="Messina E."/>
            <person name="La Cono V."/>
            <person name="Yakimov M.M."/>
        </authorList>
    </citation>
    <scope>NUCLEOTIDE SEQUENCE [LARGE SCALE GENOMIC DNA]</scope>
    <source>
        <strain evidence="2 4">HTSR1</strain>
    </source>
</reference>
<reference evidence="5" key="2">
    <citation type="submission" date="2016-08" db="EMBL/GenBank/DDBJ databases">
        <title>Discovery of first anaerobic lithoheterotrophic haloarchae widely represented in hypersaline habitats.</title>
        <authorList>
            <person name="Sorokin D.Y."/>
            <person name="Kublanov I.V."/>
            <person name="Roman P."/>
            <person name="Sinninghe Damste J.S."/>
            <person name="Golyshin P.N."/>
            <person name="Rojo D."/>
            <person name="Ciordia S."/>
            <person name="Mena Md.C."/>
            <person name="Ferrer M."/>
            <person name="Smedile F."/>
            <person name="Messina E."/>
            <person name="La Cono V."/>
            <person name="Yakimov M.M."/>
        </authorList>
    </citation>
    <scope>NUCLEOTIDE SEQUENCE [LARGE SCALE GENOMIC DNA]</scope>
    <source>
        <strain evidence="5">HSR6</strain>
    </source>
</reference>
<dbReference type="KEGG" id="halh:HTSR_0070"/>
<evidence type="ECO:0000259" key="1">
    <source>
        <dbReference type="PROSITE" id="PS51352"/>
    </source>
</evidence>
<evidence type="ECO:0000313" key="3">
    <source>
        <dbReference type="EMBL" id="APE94545.1"/>
    </source>
</evidence>
<proteinExistence type="predicted"/>
<dbReference type="RefSeq" id="WP_198400419.1">
    <property type="nucleotide sequence ID" value="NZ_CP016070.1"/>
</dbReference>
<evidence type="ECO:0000313" key="2">
    <source>
        <dbReference type="EMBL" id="AOW79280.1"/>
    </source>
</evidence>
<evidence type="ECO:0000313" key="5">
    <source>
        <dbReference type="Proteomes" id="UP000186165"/>
    </source>
</evidence>
<dbReference type="AlphaFoldDB" id="A0A1D8S1P8"/>
<dbReference type="InterPro" id="IPR000866">
    <property type="entry name" value="AhpC/TSA"/>
</dbReference>
<dbReference type="EMBL" id="CP016804">
    <property type="protein sequence ID" value="APE94545.1"/>
    <property type="molecule type" value="Genomic_DNA"/>
</dbReference>
<dbReference type="GO" id="GO:0016209">
    <property type="term" value="F:antioxidant activity"/>
    <property type="evidence" value="ECO:0007669"/>
    <property type="project" value="InterPro"/>
</dbReference>